<evidence type="ECO:0000256" key="1">
    <source>
        <dbReference type="ARBA" id="ARBA00005862"/>
    </source>
</evidence>
<dbReference type="InterPro" id="IPR014133">
    <property type="entry name" value="Cry_DASH"/>
</dbReference>
<accession>A0A3E0TKP7</accession>
<dbReference type="EMBL" id="QUOU01000001">
    <property type="protein sequence ID" value="REL25141.1"/>
    <property type="molecule type" value="Genomic_DNA"/>
</dbReference>
<dbReference type="NCBIfam" id="TIGR02765">
    <property type="entry name" value="crypto_DASH"/>
    <property type="match status" value="1"/>
</dbReference>
<feature type="binding site" evidence="6">
    <location>
        <begin position="400"/>
        <end position="402"/>
    </location>
    <ligand>
        <name>FAD</name>
        <dbReference type="ChEBI" id="CHEBI:57692"/>
    </ligand>
</feature>
<protein>
    <recommendedName>
        <fullName evidence="2 7">Cryptochrome DASH</fullName>
    </recommendedName>
</protein>
<evidence type="ECO:0000313" key="9">
    <source>
        <dbReference type="EMBL" id="REL25141.1"/>
    </source>
</evidence>
<dbReference type="Pfam" id="PF03441">
    <property type="entry name" value="FAD_binding_7"/>
    <property type="match status" value="1"/>
</dbReference>
<dbReference type="InterPro" id="IPR002081">
    <property type="entry name" value="Cryptochrome/DNA_photolyase_1"/>
</dbReference>
<dbReference type="RefSeq" id="WP_116006306.1">
    <property type="nucleotide sequence ID" value="NZ_QUOU01000001.1"/>
</dbReference>
<sequence length="469" mass="53779">MKTGLFLFTNDLRLQDNRALFEAARQCDRLILLYVLDEQQANAQQYQCQWVGEHRQTFVMQALNDLAQQLLLLDQKLLIVKGATTVVLSTLVESYSVKDIFYSATGDYRQQQLIASYQRQLANLAEANRVFDVTWQGVWQHTLFESSQLPFAIDEVPATFSKFRRLLEKQLPEITQPQQLTSLSPMPETLQHYDAQPLDMGATFIDHSVLPTLQSSSLSPCDDASLFEGGSHAGELQLAIYFQSELPQHYKETRNALDDWSSSTKFSPWLASGCVSPRQVYWALKKHERLQGENESTYWIFFELLWRDYFHWLALKIGKDLYAFTGVHHHKPLTSFHGERFIKWQLGLTPYPLVNAIMHQLNSTGYISNRARQITASCLVNELSLDWRYGAAYFQQQLIDYDAVVNWGNWQYIAGVGADPRGGRHFNLAKQQQLFDPNGDYIARWQGEQQAAPIDSVDIADWPIAHGAS</sequence>
<dbReference type="PANTHER" id="PTHR11455:SF22">
    <property type="entry name" value="CRYPTOCHROME DASH"/>
    <property type="match status" value="1"/>
</dbReference>
<organism evidence="9 10">
    <name type="scientific">Thalassotalea euphylliae</name>
    <dbReference type="NCBI Taxonomy" id="1655234"/>
    <lineage>
        <taxon>Bacteria</taxon>
        <taxon>Pseudomonadati</taxon>
        <taxon>Pseudomonadota</taxon>
        <taxon>Gammaproteobacteria</taxon>
        <taxon>Alteromonadales</taxon>
        <taxon>Colwelliaceae</taxon>
        <taxon>Thalassotalea</taxon>
    </lineage>
</organism>
<keyword evidence="4 6" id="KW-0274">FAD</keyword>
<dbReference type="PROSITE" id="PS51645">
    <property type="entry name" value="PHR_CRY_ALPHA_BETA"/>
    <property type="match status" value="1"/>
</dbReference>
<dbReference type="InterPro" id="IPR005101">
    <property type="entry name" value="Cryptochr/Photolyase_FAD-bd"/>
</dbReference>
<feature type="domain" description="Photolyase/cryptochrome alpha/beta" evidence="8">
    <location>
        <begin position="2"/>
        <end position="143"/>
    </location>
</feature>
<dbReference type="OrthoDB" id="9772484at2"/>
<dbReference type="Proteomes" id="UP000256478">
    <property type="component" value="Unassembled WGS sequence"/>
</dbReference>
<dbReference type="InterPro" id="IPR014729">
    <property type="entry name" value="Rossmann-like_a/b/a_fold"/>
</dbReference>
<evidence type="ECO:0000313" key="10">
    <source>
        <dbReference type="Proteomes" id="UP000256478"/>
    </source>
</evidence>
<reference evidence="9 10" key="1">
    <citation type="submission" date="2018-08" db="EMBL/GenBank/DDBJ databases">
        <title>Thalassotalea euphylliae genome.</title>
        <authorList>
            <person name="Summers S."/>
            <person name="Rice S.A."/>
            <person name="Freckelton M.L."/>
            <person name="Nedved B.T."/>
            <person name="Hadfield M.G."/>
        </authorList>
    </citation>
    <scope>NUCLEOTIDE SEQUENCE [LARGE SCALE GENOMIC DNA]</scope>
    <source>
        <strain evidence="9 10">H1</strain>
    </source>
</reference>
<dbReference type="Gene3D" id="3.40.50.620">
    <property type="entry name" value="HUPs"/>
    <property type="match status" value="1"/>
</dbReference>
<dbReference type="GO" id="GO:0071949">
    <property type="term" value="F:FAD binding"/>
    <property type="evidence" value="ECO:0007669"/>
    <property type="project" value="TreeGrafter"/>
</dbReference>
<dbReference type="PANTHER" id="PTHR11455">
    <property type="entry name" value="CRYPTOCHROME"/>
    <property type="match status" value="1"/>
</dbReference>
<dbReference type="GO" id="GO:0000719">
    <property type="term" value="P:photoreactive repair"/>
    <property type="evidence" value="ECO:0007669"/>
    <property type="project" value="TreeGrafter"/>
</dbReference>
<dbReference type="InterPro" id="IPR006050">
    <property type="entry name" value="DNA_photolyase_N"/>
</dbReference>
<evidence type="ECO:0000256" key="2">
    <source>
        <dbReference type="ARBA" id="ARBA00017881"/>
    </source>
</evidence>
<dbReference type="AlphaFoldDB" id="A0A3E0TKP7"/>
<dbReference type="InterPro" id="IPR036155">
    <property type="entry name" value="Crypto/Photolyase_N_sf"/>
</dbReference>
<dbReference type="Pfam" id="PF00875">
    <property type="entry name" value="DNA_photolyase"/>
    <property type="match status" value="1"/>
</dbReference>
<evidence type="ECO:0000256" key="3">
    <source>
        <dbReference type="ARBA" id="ARBA00022630"/>
    </source>
</evidence>
<evidence type="ECO:0000256" key="5">
    <source>
        <dbReference type="ARBA" id="ARBA00022991"/>
    </source>
</evidence>
<feature type="binding site" evidence="6">
    <location>
        <begin position="263"/>
        <end position="267"/>
    </location>
    <ligand>
        <name>FAD</name>
        <dbReference type="ChEBI" id="CHEBI:57692"/>
    </ligand>
</feature>
<dbReference type="SUPFAM" id="SSF48173">
    <property type="entry name" value="Cryptochrome/photolyase FAD-binding domain"/>
    <property type="match status" value="1"/>
</dbReference>
<dbReference type="SUPFAM" id="SSF52425">
    <property type="entry name" value="Cryptochrome/photolyase, N-terminal domain"/>
    <property type="match status" value="1"/>
</dbReference>
<dbReference type="Gene3D" id="1.25.40.80">
    <property type="match status" value="1"/>
</dbReference>
<comment type="caution">
    <text evidence="9">The sequence shown here is derived from an EMBL/GenBank/DDBJ whole genome shotgun (WGS) entry which is preliminary data.</text>
</comment>
<dbReference type="InterPro" id="IPR036134">
    <property type="entry name" value="Crypto/Photolyase_FAD-like_sf"/>
</dbReference>
<keyword evidence="3 6" id="KW-0285">Flavoprotein</keyword>
<comment type="similarity">
    <text evidence="1 7">Belongs to the DNA photolyase class-1 family.</text>
</comment>
<dbReference type="Gene3D" id="1.10.579.10">
    <property type="entry name" value="DNA Cyclobutane Dipyrimidine Photolyase, subunit A, domain 3"/>
    <property type="match status" value="1"/>
</dbReference>
<evidence type="ECO:0000256" key="6">
    <source>
        <dbReference type="PIRSR" id="PIRSR602081-1"/>
    </source>
</evidence>
<comment type="cofactor">
    <cofactor evidence="7">
        <name>(6R)-5,10-methylene-5,6,7,8-tetrahydrofolate</name>
        <dbReference type="ChEBI" id="CHEBI:15636"/>
    </cofactor>
    <text evidence="7">Binds 1 5,10-methenyltetrahydrofolate (MTHF) per subunit.</text>
</comment>
<evidence type="ECO:0000256" key="7">
    <source>
        <dbReference type="RuleBase" id="RU367151"/>
    </source>
</evidence>
<gene>
    <name evidence="9" type="ORF">DXX93_00300</name>
</gene>
<comment type="function">
    <text evidence="7">May have a photoreceptor function.</text>
</comment>
<keyword evidence="5 7" id="KW-0157">Chromophore</keyword>
<dbReference type="GO" id="GO:0003913">
    <property type="term" value="F:DNA photolyase activity"/>
    <property type="evidence" value="ECO:0007669"/>
    <property type="project" value="InterPro"/>
</dbReference>
<proteinExistence type="inferred from homology"/>
<dbReference type="GO" id="GO:0003677">
    <property type="term" value="F:DNA binding"/>
    <property type="evidence" value="ECO:0007669"/>
    <property type="project" value="TreeGrafter"/>
</dbReference>
<dbReference type="PRINTS" id="PR00147">
    <property type="entry name" value="DNAPHOTLYASE"/>
</dbReference>
<comment type="cofactor">
    <cofactor evidence="6 7">
        <name>FAD</name>
        <dbReference type="ChEBI" id="CHEBI:57692"/>
    </cofactor>
    <text evidence="6 7">Binds 1 FAD per subunit.</text>
</comment>
<evidence type="ECO:0000256" key="4">
    <source>
        <dbReference type="ARBA" id="ARBA00022827"/>
    </source>
</evidence>
<feature type="binding site" evidence="6">
    <location>
        <position position="250"/>
    </location>
    <ligand>
        <name>FAD</name>
        <dbReference type="ChEBI" id="CHEBI:57692"/>
    </ligand>
</feature>
<name>A0A3E0TKP7_9GAMM</name>
<evidence type="ECO:0000259" key="8">
    <source>
        <dbReference type="PROSITE" id="PS51645"/>
    </source>
</evidence>